<keyword evidence="5" id="KW-1133">Transmembrane helix</keyword>
<dbReference type="GO" id="GO:0006935">
    <property type="term" value="P:chemotaxis"/>
    <property type="evidence" value="ECO:0007669"/>
    <property type="project" value="UniProtKB-KW"/>
</dbReference>
<proteinExistence type="inferred from homology"/>
<dbReference type="Gene3D" id="1.10.287.950">
    <property type="entry name" value="Methyl-accepting chemotaxis protein"/>
    <property type="match status" value="1"/>
</dbReference>
<dbReference type="GO" id="GO:0007165">
    <property type="term" value="P:signal transduction"/>
    <property type="evidence" value="ECO:0007669"/>
    <property type="project" value="UniProtKB-KW"/>
</dbReference>
<feature type="domain" description="Methyl-accepting transducer" evidence="6">
    <location>
        <begin position="425"/>
        <end position="682"/>
    </location>
</feature>
<dbReference type="EMBL" id="NRSJ01000019">
    <property type="protein sequence ID" value="MBK1705202.1"/>
    <property type="molecule type" value="Genomic_DNA"/>
</dbReference>
<keyword evidence="8" id="KW-1185">Reference proteome</keyword>
<dbReference type="InterPro" id="IPR051310">
    <property type="entry name" value="MCP_chemotaxis"/>
</dbReference>
<dbReference type="SMART" id="SM00283">
    <property type="entry name" value="MA"/>
    <property type="match status" value="1"/>
</dbReference>
<dbReference type="PANTHER" id="PTHR43531:SF11">
    <property type="entry name" value="METHYL-ACCEPTING CHEMOTAXIS PROTEIN 3"/>
    <property type="match status" value="1"/>
</dbReference>
<reference evidence="7" key="1">
    <citation type="submission" date="2017-08" db="EMBL/GenBank/DDBJ databases">
        <authorList>
            <person name="Imhoff J.F."/>
            <person name="Rahn T."/>
            <person name="Kuenzel S."/>
            <person name="Neulinger S.C."/>
        </authorList>
    </citation>
    <scope>NUCLEOTIDE SEQUENCE</scope>
    <source>
        <strain evidence="7">DSM 11080</strain>
    </source>
</reference>
<dbReference type="InterPro" id="IPR033462">
    <property type="entry name" value="Cache_3-Cache_2"/>
</dbReference>
<protein>
    <recommendedName>
        <fullName evidence="6">Methyl-accepting transducer domain-containing protein</fullName>
    </recommendedName>
</protein>
<organism evidence="7 8">
    <name type="scientific">Halochromatium glycolicum</name>
    <dbReference type="NCBI Taxonomy" id="85075"/>
    <lineage>
        <taxon>Bacteria</taxon>
        <taxon>Pseudomonadati</taxon>
        <taxon>Pseudomonadota</taxon>
        <taxon>Gammaproteobacteria</taxon>
        <taxon>Chromatiales</taxon>
        <taxon>Chromatiaceae</taxon>
        <taxon>Halochromatium</taxon>
    </lineage>
</organism>
<dbReference type="Pfam" id="PF00015">
    <property type="entry name" value="MCPsignal"/>
    <property type="match status" value="1"/>
</dbReference>
<keyword evidence="5" id="KW-0472">Membrane</keyword>
<evidence type="ECO:0000256" key="2">
    <source>
        <dbReference type="ARBA" id="ARBA00029447"/>
    </source>
</evidence>
<feature type="region of interest" description="Disordered" evidence="4">
    <location>
        <begin position="474"/>
        <end position="493"/>
    </location>
</feature>
<evidence type="ECO:0000259" key="6">
    <source>
        <dbReference type="PROSITE" id="PS50111"/>
    </source>
</evidence>
<dbReference type="CDD" id="cd12912">
    <property type="entry name" value="PDC2_MCP_like"/>
    <property type="match status" value="1"/>
</dbReference>
<feature type="compositionally biased region" description="Polar residues" evidence="4">
    <location>
        <begin position="474"/>
        <end position="485"/>
    </location>
</feature>
<feature type="transmembrane region" description="Helical" evidence="5">
    <location>
        <begin position="388"/>
        <end position="408"/>
    </location>
</feature>
<keyword evidence="5" id="KW-0812">Transmembrane</keyword>
<evidence type="ECO:0000313" key="8">
    <source>
        <dbReference type="Proteomes" id="UP001296776"/>
    </source>
</evidence>
<comment type="caution">
    <text evidence="7">The sequence shown here is derived from an EMBL/GenBank/DDBJ whole genome shotgun (WGS) entry which is preliminary data.</text>
</comment>
<dbReference type="PROSITE" id="PS50111">
    <property type="entry name" value="CHEMOTAXIS_TRANSDUC_2"/>
    <property type="match status" value="1"/>
</dbReference>
<dbReference type="GO" id="GO:0004888">
    <property type="term" value="F:transmembrane signaling receptor activity"/>
    <property type="evidence" value="ECO:0007669"/>
    <property type="project" value="TreeGrafter"/>
</dbReference>
<evidence type="ECO:0000313" key="7">
    <source>
        <dbReference type="EMBL" id="MBK1705202.1"/>
    </source>
</evidence>
<dbReference type="Gene3D" id="3.30.450.20">
    <property type="entry name" value="PAS domain"/>
    <property type="match status" value="1"/>
</dbReference>
<evidence type="ECO:0000256" key="4">
    <source>
        <dbReference type="SAM" id="MobiDB-lite"/>
    </source>
</evidence>
<feature type="transmembrane region" description="Helical" evidence="5">
    <location>
        <begin position="26"/>
        <end position="47"/>
    </location>
</feature>
<dbReference type="Pfam" id="PF17201">
    <property type="entry name" value="Cache_3-Cache_2"/>
    <property type="match status" value="1"/>
</dbReference>
<dbReference type="InterPro" id="IPR004089">
    <property type="entry name" value="MCPsignal_dom"/>
</dbReference>
<reference evidence="7" key="2">
    <citation type="journal article" date="2020" name="Microorganisms">
        <title>Osmotic Adaptation and Compatible Solute Biosynthesis of Phototrophic Bacteria as Revealed from Genome Analyses.</title>
        <authorList>
            <person name="Imhoff J.F."/>
            <person name="Rahn T."/>
            <person name="Kunzel S."/>
            <person name="Keller A."/>
            <person name="Neulinger S.C."/>
        </authorList>
    </citation>
    <scope>NUCLEOTIDE SEQUENCE</scope>
    <source>
        <strain evidence="7">DSM 11080</strain>
    </source>
</reference>
<dbReference type="SUPFAM" id="SSF58104">
    <property type="entry name" value="Methyl-accepting chemotaxis protein (MCP) signaling domain"/>
    <property type="match status" value="1"/>
</dbReference>
<evidence type="ECO:0000256" key="3">
    <source>
        <dbReference type="PROSITE-ProRule" id="PRU00284"/>
    </source>
</evidence>
<keyword evidence="3" id="KW-0807">Transducer</keyword>
<dbReference type="InterPro" id="IPR029151">
    <property type="entry name" value="Sensor-like_sf"/>
</dbReference>
<name>A0AAJ0XAU4_9GAMM</name>
<gene>
    <name evidence="7" type="ORF">CKO40_11780</name>
</gene>
<accession>A0AAJ0XAU4</accession>
<dbReference type="SUPFAM" id="SSF103190">
    <property type="entry name" value="Sensory domain-like"/>
    <property type="match status" value="1"/>
</dbReference>
<evidence type="ECO:0000256" key="1">
    <source>
        <dbReference type="ARBA" id="ARBA00022500"/>
    </source>
</evidence>
<dbReference type="Proteomes" id="UP001296776">
    <property type="component" value="Unassembled WGS sequence"/>
</dbReference>
<dbReference type="AlphaFoldDB" id="A0AAJ0XAU4"/>
<sequence>MNDWSLMLLPPLRGVLMRSLSMKMQLLMAGIGVAVIPLTIVAAFLYFQSNSISNLAKEALIEEGYQQMENEVQGILDTVKITQQLLKDQVSKVLTMAVDRLEQRGGIAFSSSEQVEWTATNQYTGARQRLSLPAVLLGDSTRIERQESFDKVVPLIDTLGELTGDTLTLFQRMNPAGDMLRVATNVEKNGKRAVGTYIPATNPDGKPNPVLAEVLEGRTYVGRAYVVDRWYVTAYKPLLDDAGEVVGILYVGTPEATATQPLLDQLAERQIGETGYVFVLNTKGDEAGNYVLSDDRARDGESVLESRDAEGGYFIQEMIETAQQLDPGETASMQYSWKNPGERTAREKTAVYAYFPDWDWLIAASAYDSEFYAAAEGVEHSINSLTNWVFILTLTMAVIAGLVFYFLARGIAGPLGRIADELHSGSLETEKASEQVSASSQSLAQGANEQAASLEQSTASMENISDLVSQNRALTRQTSESSQQAKDAAKNGVDSMHQLSTAVGQVGSSVGELNQAINEINDSSAAISKIIGTIDAIAFQTNILALNASVEAARAGEAGAGFAVVAEEVRNLATRTTNAAKETESLIKGSVESSEKGVAMNATVVSLLEEVKQRAAQVDDALGHIDGSVDRVYEAMQQMDAGAAEQNEGIDQIKIALQQVSEVTQQTASNAEQAAAASGELNDQANLLRALVDRLNQIITGQSAAAGGAEPIT</sequence>
<keyword evidence="1" id="KW-0145">Chemotaxis</keyword>
<dbReference type="PANTHER" id="PTHR43531">
    <property type="entry name" value="PROTEIN ICFG"/>
    <property type="match status" value="1"/>
</dbReference>
<comment type="similarity">
    <text evidence="2">Belongs to the methyl-accepting chemotaxis (MCP) protein family.</text>
</comment>
<evidence type="ECO:0000256" key="5">
    <source>
        <dbReference type="SAM" id="Phobius"/>
    </source>
</evidence>
<dbReference type="GO" id="GO:0005886">
    <property type="term" value="C:plasma membrane"/>
    <property type="evidence" value="ECO:0007669"/>
    <property type="project" value="TreeGrafter"/>
</dbReference>